<dbReference type="InterPro" id="IPR036397">
    <property type="entry name" value="RNaseH_sf"/>
</dbReference>
<dbReference type="EMBL" id="CM007902">
    <property type="protein sequence ID" value="OTG01394.1"/>
    <property type="molecule type" value="Genomic_DNA"/>
</dbReference>
<dbReference type="SUPFAM" id="SSF53098">
    <property type="entry name" value="Ribonuclease H-like"/>
    <property type="match status" value="1"/>
</dbReference>
<dbReference type="CDD" id="cd22584">
    <property type="entry name" value="Rcat_RBR_unk"/>
    <property type="match status" value="1"/>
</dbReference>
<evidence type="ECO:0000256" key="4">
    <source>
        <dbReference type="ARBA" id="ARBA00005884"/>
    </source>
</evidence>
<dbReference type="AlphaFoldDB" id="A0A251SRN9"/>
<dbReference type="InterPro" id="IPR031127">
    <property type="entry name" value="E3_UB_ligase_RBR"/>
</dbReference>
<keyword evidence="17" id="KW-1185">Reference proteome</keyword>
<dbReference type="InterPro" id="IPR013083">
    <property type="entry name" value="Znf_RING/FYVE/PHD"/>
</dbReference>
<evidence type="ECO:0000256" key="9">
    <source>
        <dbReference type="ARBA" id="ARBA00022771"/>
    </source>
</evidence>
<evidence type="ECO:0000256" key="12">
    <source>
        <dbReference type="PROSITE-ProRule" id="PRU00175"/>
    </source>
</evidence>
<sequence length="761" mass="87127">MSHSPTAGKMNDGIEELTTIATEQRCKLMAAGAMESDLELAYRLQLEEAMAASLAVQPSSLQSPQPTPTIIIDDDVSHQTLNLDKTETEVKDHIIIETETNNLHVDLNRPYGEGSSSSSKSEDNAEVFRVYFKGLLSDENVHGSSSLNKAVTMAGIGVAICDSKDEMIFEMKKPLDLIKGDRVSTQSVEGHALIEALKAATALELNRIVFYCDYYPLYQFVSGRWQPKQKKIKNFLDQVNLLRKSFTYCEHSLIARKDVKFAFKLAREAINSQISKVESTQEKLENCVICLDDKSIDQFFSIEGCTHRYCYSCVKQHVEVKLLNGVLPKCPHEGCGNELRIESCEKFLNPKFTEMMRRRLKEDSIPVTEKVYCPYPKCSTLMSTTEALGSIDEIGAITCYKCHGNFCIDCRVPWHTNMNCEEYKRRNPAPIVEESKLKNLAARNLWRQCIKCKHMIELAAGCYHMTCRCGYEFCYTCGAEWKNKKATCTCPIWDEENIVDAEEEDDEDDGFIGFEDDGFIGFEDDGFLGFEGDVPEDDYYNDFEDDGFEHDVPEDVYGDFQHDDVPDDVYGDFEHDDVPEDVYGDFQHDDVGYSFEHDVVVEDDVMHEDDVLECDVVPEYDYFEHDAVLEDDVLEHGDDVLEHGVVPGDDDFEQGVVPDDVYGDFEYDVPEDVTMMFQTMCMVFLSTMLFQRTCMVIFSTMMFQTMCIMILSTMFQRMCVEILSTMLLRTSMMTFGKLKGGFLRWFVYNYVKLRTRQFDWK</sequence>
<dbReference type="GO" id="GO:0005737">
    <property type="term" value="C:cytoplasm"/>
    <property type="evidence" value="ECO:0000318"/>
    <property type="project" value="GO_Central"/>
</dbReference>
<dbReference type="GO" id="GO:0031624">
    <property type="term" value="F:ubiquitin conjugating enzyme binding"/>
    <property type="evidence" value="ECO:0000318"/>
    <property type="project" value="GO_Central"/>
</dbReference>
<feature type="domain" description="RING-type" evidence="14">
    <location>
        <begin position="287"/>
        <end position="331"/>
    </location>
</feature>
<dbReference type="GO" id="GO:0008270">
    <property type="term" value="F:zinc ion binding"/>
    <property type="evidence" value="ECO:0007669"/>
    <property type="project" value="UniProtKB-KW"/>
</dbReference>
<dbReference type="FunFam" id="3.30.40.10:FF:000230">
    <property type="entry name" value="RBR-type E3 ubiquitin transferase"/>
    <property type="match status" value="1"/>
</dbReference>
<evidence type="ECO:0000256" key="2">
    <source>
        <dbReference type="ARBA" id="ARBA00001947"/>
    </source>
</evidence>
<dbReference type="GO" id="GO:0006511">
    <property type="term" value="P:ubiquitin-dependent protein catabolic process"/>
    <property type="evidence" value="ECO:0000318"/>
    <property type="project" value="GO_Central"/>
</dbReference>
<dbReference type="GO" id="GO:0003676">
    <property type="term" value="F:nucleic acid binding"/>
    <property type="evidence" value="ECO:0007669"/>
    <property type="project" value="InterPro"/>
</dbReference>
<evidence type="ECO:0000313" key="17">
    <source>
        <dbReference type="Proteomes" id="UP000215914"/>
    </source>
</evidence>
<feature type="transmembrane region" description="Helical" evidence="13">
    <location>
        <begin position="695"/>
        <end position="715"/>
    </location>
</feature>
<dbReference type="InterPro" id="IPR017907">
    <property type="entry name" value="Znf_RING_CS"/>
</dbReference>
<dbReference type="InterPro" id="IPR012337">
    <property type="entry name" value="RNaseH-like_sf"/>
</dbReference>
<evidence type="ECO:0000256" key="11">
    <source>
        <dbReference type="ARBA" id="ARBA00022833"/>
    </source>
</evidence>
<organism evidence="16 17">
    <name type="scientific">Helianthus annuus</name>
    <name type="common">Common sunflower</name>
    <dbReference type="NCBI Taxonomy" id="4232"/>
    <lineage>
        <taxon>Eukaryota</taxon>
        <taxon>Viridiplantae</taxon>
        <taxon>Streptophyta</taxon>
        <taxon>Embryophyta</taxon>
        <taxon>Tracheophyta</taxon>
        <taxon>Spermatophyta</taxon>
        <taxon>Magnoliopsida</taxon>
        <taxon>eudicotyledons</taxon>
        <taxon>Gunneridae</taxon>
        <taxon>Pentapetalae</taxon>
        <taxon>asterids</taxon>
        <taxon>campanulids</taxon>
        <taxon>Asterales</taxon>
        <taxon>Asteraceae</taxon>
        <taxon>Asteroideae</taxon>
        <taxon>Heliantheae alliance</taxon>
        <taxon>Heliantheae</taxon>
        <taxon>Helianthus</taxon>
    </lineage>
</organism>
<dbReference type="Proteomes" id="UP000215914">
    <property type="component" value="Chromosome 13"/>
</dbReference>
<evidence type="ECO:0000259" key="14">
    <source>
        <dbReference type="PROSITE" id="PS50089"/>
    </source>
</evidence>
<dbReference type="Gene3D" id="3.30.40.10">
    <property type="entry name" value="Zinc/RING finger domain, C3HC4 (zinc finger)"/>
    <property type="match status" value="1"/>
</dbReference>
<dbReference type="Pfam" id="PF13456">
    <property type="entry name" value="RVT_3"/>
    <property type="match status" value="1"/>
</dbReference>
<dbReference type="EC" id="2.3.2.31" evidence="5"/>
<comment type="function">
    <text evidence="3">Might act as an E3 ubiquitin-protein ligase, or as part of E3 complex, which accepts ubiquitin from specific E2 ubiquitin-conjugating enzymes and then transfers it to substrates.</text>
</comment>
<evidence type="ECO:0000256" key="1">
    <source>
        <dbReference type="ARBA" id="ARBA00001798"/>
    </source>
</evidence>
<dbReference type="SMART" id="SM00647">
    <property type="entry name" value="IBR"/>
    <property type="match status" value="2"/>
</dbReference>
<reference evidence="17" key="1">
    <citation type="journal article" date="2017" name="Nature">
        <title>The sunflower genome provides insights into oil metabolism, flowering and Asterid evolution.</title>
        <authorList>
            <person name="Badouin H."/>
            <person name="Gouzy J."/>
            <person name="Grassa C.J."/>
            <person name="Murat F."/>
            <person name="Staton S.E."/>
            <person name="Cottret L."/>
            <person name="Lelandais-Briere C."/>
            <person name="Owens G.L."/>
            <person name="Carrere S."/>
            <person name="Mayjonade B."/>
            <person name="Legrand L."/>
            <person name="Gill N."/>
            <person name="Kane N.C."/>
            <person name="Bowers J.E."/>
            <person name="Hubner S."/>
            <person name="Bellec A."/>
            <person name="Berard A."/>
            <person name="Berges H."/>
            <person name="Blanchet N."/>
            <person name="Boniface M.C."/>
            <person name="Brunel D."/>
            <person name="Catrice O."/>
            <person name="Chaidir N."/>
            <person name="Claudel C."/>
            <person name="Donnadieu C."/>
            <person name="Faraut T."/>
            <person name="Fievet G."/>
            <person name="Helmstetter N."/>
            <person name="King M."/>
            <person name="Knapp S.J."/>
            <person name="Lai Z."/>
            <person name="Le Paslier M.C."/>
            <person name="Lippi Y."/>
            <person name="Lorenzon L."/>
            <person name="Mandel J.R."/>
            <person name="Marage G."/>
            <person name="Marchand G."/>
            <person name="Marquand E."/>
            <person name="Bret-Mestries E."/>
            <person name="Morien E."/>
            <person name="Nambeesan S."/>
            <person name="Nguyen T."/>
            <person name="Pegot-Espagnet P."/>
            <person name="Pouilly N."/>
            <person name="Raftis F."/>
            <person name="Sallet E."/>
            <person name="Schiex T."/>
            <person name="Thomas J."/>
            <person name="Vandecasteele C."/>
            <person name="Vares D."/>
            <person name="Vear F."/>
            <person name="Vautrin S."/>
            <person name="Crespi M."/>
            <person name="Mangin B."/>
            <person name="Burke J.M."/>
            <person name="Salse J."/>
            <person name="Munos S."/>
            <person name="Vincourt P."/>
            <person name="Rieseberg L.H."/>
            <person name="Langlade N.B."/>
        </authorList>
    </citation>
    <scope>NUCLEOTIDE SEQUENCE [LARGE SCALE GENOMIC DNA]</scope>
    <source>
        <strain evidence="17">cv. SF193</strain>
    </source>
</reference>
<dbReference type="SUPFAM" id="SSF57850">
    <property type="entry name" value="RING/U-box"/>
    <property type="match status" value="3"/>
</dbReference>
<dbReference type="InterPro" id="IPR002867">
    <property type="entry name" value="IBR_dom"/>
</dbReference>
<name>A0A251SRN9_HELAN</name>
<keyword evidence="8" id="KW-0677">Repeat</keyword>
<dbReference type="InParanoid" id="A0A251SRN9"/>
<evidence type="ECO:0000256" key="5">
    <source>
        <dbReference type="ARBA" id="ARBA00012251"/>
    </source>
</evidence>
<dbReference type="Gene3D" id="3.30.420.10">
    <property type="entry name" value="Ribonuclease H-like superfamily/Ribonuclease H"/>
    <property type="match status" value="1"/>
</dbReference>
<evidence type="ECO:0000256" key="13">
    <source>
        <dbReference type="SAM" id="Phobius"/>
    </source>
</evidence>
<dbReference type="InterPro" id="IPR001841">
    <property type="entry name" value="Znf_RING"/>
</dbReference>
<evidence type="ECO:0000256" key="10">
    <source>
        <dbReference type="ARBA" id="ARBA00022786"/>
    </source>
</evidence>
<keyword evidence="13" id="KW-0812">Transmembrane</keyword>
<dbReference type="PANTHER" id="PTHR11685">
    <property type="entry name" value="RBR FAMILY RING FINGER AND IBR DOMAIN-CONTAINING"/>
    <property type="match status" value="1"/>
</dbReference>
<proteinExistence type="inferred from homology"/>
<keyword evidence="13" id="KW-1133">Transmembrane helix</keyword>
<evidence type="ECO:0000259" key="15">
    <source>
        <dbReference type="PROSITE" id="PS51873"/>
    </source>
</evidence>
<dbReference type="InterPro" id="IPR002156">
    <property type="entry name" value="RNaseH_domain"/>
</dbReference>
<dbReference type="PROSITE" id="PS50089">
    <property type="entry name" value="ZF_RING_2"/>
    <property type="match status" value="1"/>
</dbReference>
<comment type="catalytic activity">
    <reaction evidence="1">
        <text>[E2 ubiquitin-conjugating enzyme]-S-ubiquitinyl-L-cysteine + [acceptor protein]-L-lysine = [E2 ubiquitin-conjugating enzyme]-L-cysteine + [acceptor protein]-N(6)-ubiquitinyl-L-lysine.</text>
        <dbReference type="EC" id="2.3.2.31"/>
    </reaction>
</comment>
<evidence type="ECO:0000313" key="16">
    <source>
        <dbReference type="EMBL" id="OTG01394.1"/>
    </source>
</evidence>
<accession>A0A251SRN9</accession>
<dbReference type="OMA" id="CAKFLTP"/>
<dbReference type="FunCoup" id="A0A251SRN9">
    <property type="interactions" value="943"/>
</dbReference>
<dbReference type="Pfam" id="PF01485">
    <property type="entry name" value="IBR"/>
    <property type="match status" value="2"/>
</dbReference>
<dbReference type="InterPro" id="IPR044066">
    <property type="entry name" value="TRIAD_supradom"/>
</dbReference>
<dbReference type="STRING" id="4232.A0A251SRN9"/>
<comment type="similarity">
    <text evidence="4">Belongs to the RBR family. Ariadne subfamily.</text>
</comment>
<dbReference type="CDD" id="cd22582">
    <property type="entry name" value="BRcat_RBR_unk"/>
    <property type="match status" value="1"/>
</dbReference>
<dbReference type="PROSITE" id="PS00518">
    <property type="entry name" value="ZF_RING_1"/>
    <property type="match status" value="1"/>
</dbReference>
<dbReference type="FunFam" id="1.20.120.1750:FF:000019">
    <property type="entry name" value="RBR-type E3 ubiquitin transferase"/>
    <property type="match status" value="1"/>
</dbReference>
<protein>
    <recommendedName>
        <fullName evidence="5">RBR-type E3 ubiquitin transferase</fullName>
        <ecNumber evidence="5">2.3.2.31</ecNumber>
    </recommendedName>
</protein>
<dbReference type="PROSITE" id="PS51873">
    <property type="entry name" value="TRIAD"/>
    <property type="match status" value="1"/>
</dbReference>
<keyword evidence="7" id="KW-0479">Metal-binding</keyword>
<dbReference type="GO" id="GO:0000151">
    <property type="term" value="C:ubiquitin ligase complex"/>
    <property type="evidence" value="ECO:0000318"/>
    <property type="project" value="GO_Central"/>
</dbReference>
<feature type="domain" description="RING-type" evidence="15">
    <location>
        <begin position="283"/>
        <end position="494"/>
    </location>
</feature>
<comment type="cofactor">
    <cofactor evidence="2">
        <name>Zn(2+)</name>
        <dbReference type="ChEBI" id="CHEBI:29105"/>
    </cofactor>
</comment>
<dbReference type="UniPathway" id="UPA00143"/>
<evidence type="ECO:0000256" key="7">
    <source>
        <dbReference type="ARBA" id="ARBA00022723"/>
    </source>
</evidence>
<evidence type="ECO:0000256" key="3">
    <source>
        <dbReference type="ARBA" id="ARBA00003976"/>
    </source>
</evidence>
<dbReference type="GO" id="GO:0004523">
    <property type="term" value="F:RNA-DNA hybrid ribonuclease activity"/>
    <property type="evidence" value="ECO:0007669"/>
    <property type="project" value="InterPro"/>
</dbReference>
<dbReference type="FunFam" id="3.30.420.10:FF:000076">
    <property type="entry name" value="RBR-type E3 ubiquitin transferase"/>
    <property type="match status" value="1"/>
</dbReference>
<dbReference type="GO" id="GO:0016567">
    <property type="term" value="P:protein ubiquitination"/>
    <property type="evidence" value="ECO:0007669"/>
    <property type="project" value="UniProtKB-UniPathway"/>
</dbReference>
<dbReference type="Gene3D" id="1.20.120.1750">
    <property type="match status" value="1"/>
</dbReference>
<keyword evidence="6" id="KW-0808">Transferase</keyword>
<keyword evidence="13" id="KW-0472">Membrane</keyword>
<keyword evidence="9 12" id="KW-0863">Zinc-finger</keyword>
<evidence type="ECO:0000256" key="6">
    <source>
        <dbReference type="ARBA" id="ARBA00022679"/>
    </source>
</evidence>
<keyword evidence="11" id="KW-0862">Zinc</keyword>
<keyword evidence="10" id="KW-0833">Ubl conjugation pathway</keyword>
<dbReference type="GO" id="GO:0061630">
    <property type="term" value="F:ubiquitin protein ligase activity"/>
    <property type="evidence" value="ECO:0000318"/>
    <property type="project" value="GO_Central"/>
</dbReference>
<gene>
    <name evidence="16" type="ORF">HannXRQ_Chr13g0401621</name>
</gene>
<evidence type="ECO:0000256" key="8">
    <source>
        <dbReference type="ARBA" id="ARBA00022737"/>
    </source>
</evidence>